<feature type="region of interest" description="Disordered" evidence="10">
    <location>
        <begin position="1"/>
        <end position="20"/>
    </location>
</feature>
<feature type="domain" description="ABC transmembrane type-1" evidence="11">
    <location>
        <begin position="98"/>
        <end position="311"/>
    </location>
</feature>
<feature type="transmembrane region" description="Helical" evidence="9">
    <location>
        <begin position="37"/>
        <end position="59"/>
    </location>
</feature>
<comment type="subcellular location">
    <subcellularLocation>
        <location evidence="1 9">Cell membrane</location>
        <topology evidence="1 9">Multi-pass membrane protein</topology>
    </subcellularLocation>
</comment>
<evidence type="ECO:0000313" key="13">
    <source>
        <dbReference type="EMBL" id="MBB4413782.1"/>
    </source>
</evidence>
<feature type="compositionally biased region" description="Polar residues" evidence="10">
    <location>
        <begin position="1"/>
        <end position="17"/>
    </location>
</feature>
<dbReference type="Proteomes" id="UP000576087">
    <property type="component" value="Unassembled WGS sequence"/>
</dbReference>
<organism evidence="14 17">
    <name type="scientific">Aliirhizobium cellulosilyticum</name>
    <dbReference type="NCBI Taxonomy" id="393664"/>
    <lineage>
        <taxon>Bacteria</taxon>
        <taxon>Pseudomonadati</taxon>
        <taxon>Pseudomonadota</taxon>
        <taxon>Alphaproteobacteria</taxon>
        <taxon>Hyphomicrobiales</taxon>
        <taxon>Rhizobiaceae</taxon>
        <taxon>Aliirhizobium</taxon>
    </lineage>
</organism>
<keyword evidence="3" id="KW-1003">Cell membrane</keyword>
<dbReference type="EMBL" id="JACIHM010000007">
    <property type="protein sequence ID" value="MBB4448397.1"/>
    <property type="molecule type" value="Genomic_DNA"/>
</dbReference>
<evidence type="ECO:0000256" key="1">
    <source>
        <dbReference type="ARBA" id="ARBA00004651"/>
    </source>
</evidence>
<evidence type="ECO:0000256" key="8">
    <source>
        <dbReference type="ARBA" id="ARBA00023136"/>
    </source>
</evidence>
<dbReference type="Proteomes" id="UP000524535">
    <property type="component" value="Unassembled WGS sequence"/>
</dbReference>
<evidence type="ECO:0000313" key="15">
    <source>
        <dbReference type="Proteomes" id="UP000520770"/>
    </source>
</evidence>
<feature type="transmembrane region" description="Helical" evidence="9">
    <location>
        <begin position="134"/>
        <end position="157"/>
    </location>
</feature>
<comment type="similarity">
    <text evidence="9">Belongs to the binding-protein-dependent transport system permease family.</text>
</comment>
<evidence type="ECO:0000256" key="3">
    <source>
        <dbReference type="ARBA" id="ARBA00022475"/>
    </source>
</evidence>
<dbReference type="RefSeq" id="WP_394353682.1">
    <property type="nucleotide sequence ID" value="NZ_JACIGW010000006.1"/>
</dbReference>
<evidence type="ECO:0000256" key="4">
    <source>
        <dbReference type="ARBA" id="ARBA00022692"/>
    </source>
</evidence>
<name>A0A7W6V3T3_9HYPH</name>
<accession>A0A7W6V3T3</accession>
<evidence type="ECO:0000313" key="16">
    <source>
        <dbReference type="Proteomes" id="UP000524535"/>
    </source>
</evidence>
<dbReference type="Pfam" id="PF00528">
    <property type="entry name" value="BPD_transp_1"/>
    <property type="match status" value="1"/>
</dbReference>
<keyword evidence="7 9" id="KW-1133">Transmembrane helix</keyword>
<sequence>MTEQSSMTSQQPQSDTAEQAPAGLGRDAWLRLRRNRLAMLGLVIIAFYLCAAIFGPWLMPYDFAQQDLAHINSGPSLIHWLGTDNLGRDLFARIVGGARTALIVAFFVTVLSFSIGAIAGAVSGFAGGVTDRTIMWLTDVTMAVPSLLLVVVINTSLTPLLSGWMEDLFLKTGNPMFRDTTFLDLSLVFGTIALIKWPQYARLMRAQVLSIRNANYVTAAIALGLPPTTIIRSFVVPNALGPVIVAVSFGLGTAMVLESSFSFLGIGVQPPTPSWGRMIADGMRVWGAYPHLLIVPALALAIITMAFAFVGDGLNDALNPKGKK</sequence>
<evidence type="ECO:0000256" key="7">
    <source>
        <dbReference type="ARBA" id="ARBA00022989"/>
    </source>
</evidence>
<protein>
    <submittedName>
        <fullName evidence="14">ABC-type dipeptide/oligopeptide/nickel transport system permease subunit</fullName>
    </submittedName>
</protein>
<dbReference type="GO" id="GO:0055085">
    <property type="term" value="P:transmembrane transport"/>
    <property type="evidence" value="ECO:0007669"/>
    <property type="project" value="InterPro"/>
</dbReference>
<dbReference type="Proteomes" id="UP000520770">
    <property type="component" value="Unassembled WGS sequence"/>
</dbReference>
<keyword evidence="4 9" id="KW-0812">Transmembrane</keyword>
<evidence type="ECO:0000313" key="12">
    <source>
        <dbReference type="EMBL" id="MBB4350587.1"/>
    </source>
</evidence>
<dbReference type="InterPro" id="IPR035906">
    <property type="entry name" value="MetI-like_sf"/>
</dbReference>
<evidence type="ECO:0000256" key="6">
    <source>
        <dbReference type="ARBA" id="ARBA00022927"/>
    </source>
</evidence>
<dbReference type="PROSITE" id="PS50928">
    <property type="entry name" value="ABC_TM1"/>
    <property type="match status" value="1"/>
</dbReference>
<keyword evidence="6" id="KW-0653">Protein transport</keyword>
<feature type="transmembrane region" description="Helical" evidence="9">
    <location>
        <begin position="241"/>
        <end position="268"/>
    </location>
</feature>
<gene>
    <name evidence="13" type="ORF">GGE31_004320</name>
    <name evidence="12" type="ORF">GGE33_004361</name>
    <name evidence="14" type="ORF">GGE35_004243</name>
</gene>
<dbReference type="InterPro" id="IPR000515">
    <property type="entry name" value="MetI-like"/>
</dbReference>
<evidence type="ECO:0000256" key="9">
    <source>
        <dbReference type="RuleBase" id="RU363032"/>
    </source>
</evidence>
<feature type="transmembrane region" description="Helical" evidence="9">
    <location>
        <begin position="101"/>
        <end position="122"/>
    </location>
</feature>
<dbReference type="PANTHER" id="PTHR43386">
    <property type="entry name" value="OLIGOPEPTIDE TRANSPORT SYSTEM PERMEASE PROTEIN APPC"/>
    <property type="match status" value="1"/>
</dbReference>
<feature type="transmembrane region" description="Helical" evidence="9">
    <location>
        <begin position="216"/>
        <end position="235"/>
    </location>
</feature>
<keyword evidence="16" id="KW-1185">Reference proteome</keyword>
<reference evidence="15 16" key="1">
    <citation type="submission" date="2020-08" db="EMBL/GenBank/DDBJ databases">
        <title>Genomic Encyclopedia of Type Strains, Phase IV (KMG-V): Genome sequencing to study the core and pangenomes of soil and plant-associated prokaryotes.</title>
        <authorList>
            <person name="Whitman W."/>
        </authorList>
    </citation>
    <scope>NUCLEOTIDE SEQUENCE [LARGE SCALE GENOMIC DNA]</scope>
    <source>
        <strain evidence="13 16">SEMIA 444</strain>
        <strain evidence="12 15">SEMIA 448</strain>
        <strain evidence="14 17">SEMIA 452</strain>
    </source>
</reference>
<keyword evidence="2 9" id="KW-0813">Transport</keyword>
<dbReference type="InterPro" id="IPR050366">
    <property type="entry name" value="BP-dependent_transpt_permease"/>
</dbReference>
<dbReference type="InterPro" id="IPR025966">
    <property type="entry name" value="OppC_N"/>
</dbReference>
<dbReference type="Pfam" id="PF12911">
    <property type="entry name" value="OppC_N"/>
    <property type="match status" value="1"/>
</dbReference>
<feature type="transmembrane region" description="Helical" evidence="9">
    <location>
        <begin position="289"/>
        <end position="310"/>
    </location>
</feature>
<evidence type="ECO:0000256" key="2">
    <source>
        <dbReference type="ARBA" id="ARBA00022448"/>
    </source>
</evidence>
<dbReference type="SUPFAM" id="SSF161098">
    <property type="entry name" value="MetI-like"/>
    <property type="match status" value="1"/>
</dbReference>
<evidence type="ECO:0000313" key="14">
    <source>
        <dbReference type="EMBL" id="MBB4448397.1"/>
    </source>
</evidence>
<dbReference type="GO" id="GO:0015031">
    <property type="term" value="P:protein transport"/>
    <property type="evidence" value="ECO:0007669"/>
    <property type="project" value="UniProtKB-KW"/>
</dbReference>
<evidence type="ECO:0000256" key="10">
    <source>
        <dbReference type="SAM" id="MobiDB-lite"/>
    </source>
</evidence>
<dbReference type="EMBL" id="JACIGY010000007">
    <property type="protein sequence ID" value="MBB4413782.1"/>
    <property type="molecule type" value="Genomic_DNA"/>
</dbReference>
<dbReference type="AlphaFoldDB" id="A0A7W6V3T3"/>
<dbReference type="EMBL" id="JACIGW010000006">
    <property type="protein sequence ID" value="MBB4350587.1"/>
    <property type="molecule type" value="Genomic_DNA"/>
</dbReference>
<dbReference type="GO" id="GO:0015833">
    <property type="term" value="P:peptide transport"/>
    <property type="evidence" value="ECO:0007669"/>
    <property type="project" value="UniProtKB-KW"/>
</dbReference>
<feature type="transmembrane region" description="Helical" evidence="9">
    <location>
        <begin position="177"/>
        <end position="195"/>
    </location>
</feature>
<keyword evidence="5" id="KW-0571">Peptide transport</keyword>
<keyword evidence="8 9" id="KW-0472">Membrane</keyword>
<evidence type="ECO:0000256" key="5">
    <source>
        <dbReference type="ARBA" id="ARBA00022856"/>
    </source>
</evidence>
<dbReference type="GO" id="GO:0005886">
    <property type="term" value="C:plasma membrane"/>
    <property type="evidence" value="ECO:0007669"/>
    <property type="project" value="UniProtKB-SubCell"/>
</dbReference>
<dbReference type="CDD" id="cd06261">
    <property type="entry name" value="TM_PBP2"/>
    <property type="match status" value="1"/>
</dbReference>
<comment type="caution">
    <text evidence="14">The sequence shown here is derived from an EMBL/GenBank/DDBJ whole genome shotgun (WGS) entry which is preliminary data.</text>
</comment>
<dbReference type="PANTHER" id="PTHR43386:SF1">
    <property type="entry name" value="D,D-DIPEPTIDE TRANSPORT SYSTEM PERMEASE PROTEIN DDPC-RELATED"/>
    <property type="match status" value="1"/>
</dbReference>
<evidence type="ECO:0000259" key="11">
    <source>
        <dbReference type="PROSITE" id="PS50928"/>
    </source>
</evidence>
<proteinExistence type="inferred from homology"/>
<evidence type="ECO:0000313" key="17">
    <source>
        <dbReference type="Proteomes" id="UP000576087"/>
    </source>
</evidence>
<dbReference type="Gene3D" id="1.10.3720.10">
    <property type="entry name" value="MetI-like"/>
    <property type="match status" value="1"/>
</dbReference>